<proteinExistence type="predicted"/>
<protein>
    <submittedName>
        <fullName evidence="1">Uncharacterized protein</fullName>
    </submittedName>
</protein>
<dbReference type="Pfam" id="PF15979">
    <property type="entry name" value="Glyco_hydro_115"/>
    <property type="match status" value="1"/>
</dbReference>
<dbReference type="InterPro" id="IPR042301">
    <property type="entry name" value="GH115_sf"/>
</dbReference>
<dbReference type="PANTHER" id="PTHR37842:SF2">
    <property type="entry name" value="GYLCOSYL HYDROLASE 115 C-TERMINAL DOMAIN-CONTAINING PROTEIN"/>
    <property type="match status" value="1"/>
</dbReference>
<dbReference type="EMBL" id="KZ293479">
    <property type="protein sequence ID" value="PBK61129.1"/>
    <property type="molecule type" value="Genomic_DNA"/>
</dbReference>
<accession>A0A2H3AQQ7</accession>
<dbReference type="Gene3D" id="3.20.20.520">
    <property type="entry name" value="Glycosyl hydrolase family 115"/>
    <property type="match status" value="1"/>
</dbReference>
<keyword evidence="2" id="KW-1185">Reference proteome</keyword>
<dbReference type="AlphaFoldDB" id="A0A2H3AQQ7"/>
<evidence type="ECO:0000313" key="1">
    <source>
        <dbReference type="EMBL" id="PBK61129.1"/>
    </source>
</evidence>
<dbReference type="STRING" id="1076256.A0A2H3AQQ7"/>
<name>A0A2H3AQQ7_9AGAR</name>
<gene>
    <name evidence="1" type="ORF">ARMSODRAFT_674974</name>
</gene>
<organism evidence="1 2">
    <name type="scientific">Armillaria solidipes</name>
    <dbReference type="NCBI Taxonomy" id="1076256"/>
    <lineage>
        <taxon>Eukaryota</taxon>
        <taxon>Fungi</taxon>
        <taxon>Dikarya</taxon>
        <taxon>Basidiomycota</taxon>
        <taxon>Agaricomycotina</taxon>
        <taxon>Agaricomycetes</taxon>
        <taxon>Agaricomycetidae</taxon>
        <taxon>Agaricales</taxon>
        <taxon>Marasmiineae</taxon>
        <taxon>Physalacriaceae</taxon>
        <taxon>Armillaria</taxon>
    </lineage>
</organism>
<sequence>MEKFTNGTGAALTGSPFNHLFYTKLYELLLRMKANYLWPAQWSSAFAVDDSENQRLADVYGIVMGTSHEEPMARSTPVEWNLFRIRLYHIEQVMELSGPGDSSE</sequence>
<dbReference type="Proteomes" id="UP000218334">
    <property type="component" value="Unassembled WGS sequence"/>
</dbReference>
<evidence type="ECO:0000313" key="2">
    <source>
        <dbReference type="Proteomes" id="UP000218334"/>
    </source>
</evidence>
<reference evidence="2" key="1">
    <citation type="journal article" date="2017" name="Nat. Ecol. Evol.">
        <title>Genome expansion and lineage-specific genetic innovations in the forest pathogenic fungi Armillaria.</title>
        <authorList>
            <person name="Sipos G."/>
            <person name="Prasanna A.N."/>
            <person name="Walter M.C."/>
            <person name="O'Connor E."/>
            <person name="Balint B."/>
            <person name="Krizsan K."/>
            <person name="Kiss B."/>
            <person name="Hess J."/>
            <person name="Varga T."/>
            <person name="Slot J."/>
            <person name="Riley R."/>
            <person name="Boka B."/>
            <person name="Rigling D."/>
            <person name="Barry K."/>
            <person name="Lee J."/>
            <person name="Mihaltcheva S."/>
            <person name="LaButti K."/>
            <person name="Lipzen A."/>
            <person name="Waldron R."/>
            <person name="Moloney N.M."/>
            <person name="Sperisen C."/>
            <person name="Kredics L."/>
            <person name="Vagvoelgyi C."/>
            <person name="Patrignani A."/>
            <person name="Fitzpatrick D."/>
            <person name="Nagy I."/>
            <person name="Doyle S."/>
            <person name="Anderson J.B."/>
            <person name="Grigoriev I.V."/>
            <person name="Gueldener U."/>
            <person name="Muensterkoetter M."/>
            <person name="Nagy L.G."/>
        </authorList>
    </citation>
    <scope>NUCLEOTIDE SEQUENCE [LARGE SCALE GENOMIC DNA]</scope>
    <source>
        <strain evidence="2">28-4</strain>
    </source>
</reference>
<dbReference type="PANTHER" id="PTHR37842">
    <property type="match status" value="1"/>
</dbReference>
<dbReference type="InterPro" id="IPR031924">
    <property type="entry name" value="GH115"/>
</dbReference>